<dbReference type="Proteomes" id="UP001159363">
    <property type="component" value="Chromosome 8"/>
</dbReference>
<comment type="caution">
    <text evidence="1">The sequence shown here is derived from an EMBL/GenBank/DDBJ whole genome shotgun (WGS) entry which is preliminary data.</text>
</comment>
<evidence type="ECO:0000313" key="2">
    <source>
        <dbReference type="Proteomes" id="UP001159363"/>
    </source>
</evidence>
<accession>A0ABQ9GTP5</accession>
<dbReference type="EMBL" id="JARBHB010000009">
    <property type="protein sequence ID" value="KAJ8875398.1"/>
    <property type="molecule type" value="Genomic_DNA"/>
</dbReference>
<keyword evidence="2" id="KW-1185">Reference proteome</keyword>
<reference evidence="1 2" key="1">
    <citation type="submission" date="2023-02" db="EMBL/GenBank/DDBJ databases">
        <title>LHISI_Scaffold_Assembly.</title>
        <authorList>
            <person name="Stuart O.P."/>
            <person name="Cleave R."/>
            <person name="Magrath M.J.L."/>
            <person name="Mikheyev A.S."/>
        </authorList>
    </citation>
    <scope>NUCLEOTIDE SEQUENCE [LARGE SCALE GENOMIC DNA]</scope>
    <source>
        <strain evidence="1">Daus_M_001</strain>
        <tissue evidence="1">Leg muscle</tissue>
    </source>
</reference>
<organism evidence="1 2">
    <name type="scientific">Dryococelus australis</name>
    <dbReference type="NCBI Taxonomy" id="614101"/>
    <lineage>
        <taxon>Eukaryota</taxon>
        <taxon>Metazoa</taxon>
        <taxon>Ecdysozoa</taxon>
        <taxon>Arthropoda</taxon>
        <taxon>Hexapoda</taxon>
        <taxon>Insecta</taxon>
        <taxon>Pterygota</taxon>
        <taxon>Neoptera</taxon>
        <taxon>Polyneoptera</taxon>
        <taxon>Phasmatodea</taxon>
        <taxon>Verophasmatodea</taxon>
        <taxon>Anareolatae</taxon>
        <taxon>Phasmatidae</taxon>
        <taxon>Eurycanthinae</taxon>
        <taxon>Dryococelus</taxon>
    </lineage>
</organism>
<proteinExistence type="predicted"/>
<name>A0ABQ9GTP5_9NEOP</name>
<protein>
    <submittedName>
        <fullName evidence="1">Uncharacterized protein</fullName>
    </submittedName>
</protein>
<evidence type="ECO:0000313" key="1">
    <source>
        <dbReference type="EMBL" id="KAJ8875398.1"/>
    </source>
</evidence>
<gene>
    <name evidence="1" type="ORF">PR048_023293</name>
</gene>
<sequence length="129" mass="14639">MECLQGPLQGALHLVTISNLALGQKVGTYVYILNDKTKWHSHKGVRSQANYTRKMFCVAGVLDRTNEKGLVARIQHLARAGFAPGHQRVRCLVYQFAENLGLKYKFSQITKMAGYAWLLYFHSWSGIPR</sequence>